<dbReference type="SUPFAM" id="SSF55073">
    <property type="entry name" value="Nucleotide cyclase"/>
    <property type="match status" value="1"/>
</dbReference>
<organism evidence="5 6">
    <name type="scientific">Pseudoalteromonas ulvae</name>
    <dbReference type="NCBI Taxonomy" id="107327"/>
    <lineage>
        <taxon>Bacteria</taxon>
        <taxon>Pseudomonadati</taxon>
        <taxon>Pseudomonadota</taxon>
        <taxon>Gammaproteobacteria</taxon>
        <taxon>Alteromonadales</taxon>
        <taxon>Pseudoalteromonadaceae</taxon>
        <taxon>Pseudoalteromonas</taxon>
    </lineage>
</organism>
<dbReference type="GO" id="GO:0052621">
    <property type="term" value="F:diguanylate cyclase activity"/>
    <property type="evidence" value="ECO:0007669"/>
    <property type="project" value="UniProtKB-EC"/>
</dbReference>
<dbReference type="CDD" id="cd01949">
    <property type="entry name" value="GGDEF"/>
    <property type="match status" value="1"/>
</dbReference>
<feature type="transmembrane region" description="Helical" evidence="3">
    <location>
        <begin position="65"/>
        <end position="85"/>
    </location>
</feature>
<dbReference type="PANTHER" id="PTHR45138">
    <property type="entry name" value="REGULATORY COMPONENTS OF SENSORY TRANSDUCTION SYSTEM"/>
    <property type="match status" value="1"/>
</dbReference>
<evidence type="ECO:0000313" key="6">
    <source>
        <dbReference type="Proteomes" id="UP000194841"/>
    </source>
</evidence>
<evidence type="ECO:0000256" key="3">
    <source>
        <dbReference type="SAM" id="Phobius"/>
    </source>
</evidence>
<dbReference type="GO" id="GO:0043709">
    <property type="term" value="P:cell adhesion involved in single-species biofilm formation"/>
    <property type="evidence" value="ECO:0007669"/>
    <property type="project" value="TreeGrafter"/>
</dbReference>
<dbReference type="SMART" id="SM00267">
    <property type="entry name" value="GGDEF"/>
    <property type="match status" value="1"/>
</dbReference>
<evidence type="ECO:0000259" key="4">
    <source>
        <dbReference type="PROSITE" id="PS50887"/>
    </source>
</evidence>
<dbReference type="Proteomes" id="UP000194841">
    <property type="component" value="Unassembled WGS sequence"/>
</dbReference>
<dbReference type="InterPro" id="IPR043128">
    <property type="entry name" value="Rev_trsase/Diguanyl_cyclase"/>
</dbReference>
<dbReference type="FunFam" id="3.30.70.270:FF:000001">
    <property type="entry name" value="Diguanylate cyclase domain protein"/>
    <property type="match status" value="1"/>
</dbReference>
<proteinExistence type="predicted"/>
<comment type="cofactor">
    <cofactor evidence="1">
        <name>Mg(2+)</name>
        <dbReference type="ChEBI" id="CHEBI:18420"/>
    </cofactor>
</comment>
<feature type="transmembrane region" description="Helical" evidence="3">
    <location>
        <begin position="120"/>
        <end position="142"/>
    </location>
</feature>
<evidence type="ECO:0000313" key="5">
    <source>
        <dbReference type="EMBL" id="OUL57800.1"/>
    </source>
</evidence>
<dbReference type="InterPro" id="IPR000160">
    <property type="entry name" value="GGDEF_dom"/>
</dbReference>
<keyword evidence="3" id="KW-0812">Transmembrane</keyword>
<dbReference type="GO" id="GO:1902201">
    <property type="term" value="P:negative regulation of bacterial-type flagellum-dependent cell motility"/>
    <property type="evidence" value="ECO:0007669"/>
    <property type="project" value="TreeGrafter"/>
</dbReference>
<dbReference type="RefSeq" id="WP_086744382.1">
    <property type="nucleotide sequence ID" value="NZ_MWPV01000003.1"/>
</dbReference>
<dbReference type="NCBIfam" id="TIGR00254">
    <property type="entry name" value="GGDEF"/>
    <property type="match status" value="1"/>
</dbReference>
<dbReference type="Pfam" id="PF00990">
    <property type="entry name" value="GGDEF"/>
    <property type="match status" value="1"/>
</dbReference>
<dbReference type="Gene3D" id="3.30.70.270">
    <property type="match status" value="1"/>
</dbReference>
<feature type="transmembrane region" description="Helical" evidence="3">
    <location>
        <begin position="40"/>
        <end position="59"/>
    </location>
</feature>
<keyword evidence="3" id="KW-1133">Transmembrane helix</keyword>
<dbReference type="InterPro" id="IPR050469">
    <property type="entry name" value="Diguanylate_Cyclase"/>
</dbReference>
<evidence type="ECO:0000256" key="1">
    <source>
        <dbReference type="ARBA" id="ARBA00001946"/>
    </source>
</evidence>
<dbReference type="OrthoDB" id="9813903at2"/>
<feature type="transmembrane region" description="Helical" evidence="3">
    <location>
        <begin position="198"/>
        <end position="221"/>
    </location>
</feature>
<dbReference type="AlphaFoldDB" id="A0A244CQA3"/>
<sequence>MIDDQALILIQAICLINGFACFAWGVMAYPLAIAPHASRIYSLANAHVFIGVFLTSLRADYNNYLTWQIADFFTLSGFYLLRYATQRLFKQPTTAKYDGGFVLLACCVSLLFSPEPSSDHTLGLIFSIFSALVFFLLSLDLYRNAQSMTSRKSAVFLASPIILLAGIFAFRACFLLIFGQNASPYTAINTHEAIPMLWFYLLLALLINCTMIGAAIMRLILKVRQYANNDPLTQTLNRRAAFREIAQLQAATPHQPFAVLLIDLDHFKHVNDTLGHDAGDKALIVTSRLFEQNLTSNDLLCRYGGEEFLIYLNNASPEQAHSLAETLLHTLANTPFTWLDSCTILSASIGLAHSSQTDSFTDLIHKADLAMYQAKAAGRNCIRSI</sequence>
<feature type="domain" description="GGDEF" evidence="4">
    <location>
        <begin position="255"/>
        <end position="385"/>
    </location>
</feature>
<dbReference type="PANTHER" id="PTHR45138:SF24">
    <property type="entry name" value="DIGUANYLATE CYCLASE DGCC-RELATED"/>
    <property type="match status" value="1"/>
</dbReference>
<name>A0A244CQA3_PSEDV</name>
<comment type="caution">
    <text evidence="5">The sequence shown here is derived from an EMBL/GenBank/DDBJ whole genome shotgun (WGS) entry which is preliminary data.</text>
</comment>
<dbReference type="GO" id="GO:0005886">
    <property type="term" value="C:plasma membrane"/>
    <property type="evidence" value="ECO:0007669"/>
    <property type="project" value="TreeGrafter"/>
</dbReference>
<dbReference type="EMBL" id="MWPV01000003">
    <property type="protein sequence ID" value="OUL57800.1"/>
    <property type="molecule type" value="Genomic_DNA"/>
</dbReference>
<feature type="transmembrane region" description="Helical" evidence="3">
    <location>
        <begin position="6"/>
        <end position="28"/>
    </location>
</feature>
<accession>A0A244CQA3</accession>
<dbReference type="PROSITE" id="PS50887">
    <property type="entry name" value="GGDEF"/>
    <property type="match status" value="1"/>
</dbReference>
<feature type="transmembrane region" description="Helical" evidence="3">
    <location>
        <begin position="154"/>
        <end position="178"/>
    </location>
</feature>
<evidence type="ECO:0000256" key="2">
    <source>
        <dbReference type="ARBA" id="ARBA00012528"/>
    </source>
</evidence>
<protein>
    <recommendedName>
        <fullName evidence="2">diguanylate cyclase</fullName>
        <ecNumber evidence="2">2.7.7.65</ecNumber>
    </recommendedName>
</protein>
<dbReference type="EC" id="2.7.7.65" evidence="2"/>
<dbReference type="InterPro" id="IPR029787">
    <property type="entry name" value="Nucleotide_cyclase"/>
</dbReference>
<keyword evidence="3" id="KW-0472">Membrane</keyword>
<gene>
    <name evidence="5" type="ORF">B1199_12155</name>
</gene>
<reference evidence="5 6" key="1">
    <citation type="submission" date="2017-02" db="EMBL/GenBank/DDBJ databases">
        <title>Pseudoalteromonas ulvae TC14 Genome.</title>
        <authorList>
            <person name="Molmeret M."/>
        </authorList>
    </citation>
    <scope>NUCLEOTIDE SEQUENCE [LARGE SCALE GENOMIC DNA]</scope>
    <source>
        <strain evidence="5">TC14</strain>
    </source>
</reference>
<keyword evidence="6" id="KW-1185">Reference proteome</keyword>